<name>A0ABU8WWB1_9BURK</name>
<dbReference type="RefSeq" id="WP_340347604.1">
    <property type="nucleotide sequence ID" value="NZ_JBBKZT010000027.1"/>
</dbReference>
<sequence length="78" mass="8630">MDTTPHTLQTLFAQLGLPGANEADIERFVAGHRPLAPDVTLADAPFWTPGQAQFLREEINEDAEWAEVVDQLNAMLRA</sequence>
<keyword evidence="2" id="KW-1185">Reference proteome</keyword>
<proteinExistence type="predicted"/>
<reference evidence="1 2" key="1">
    <citation type="submission" date="2024-03" db="EMBL/GenBank/DDBJ databases">
        <title>Novel species of the genus Variovorax.</title>
        <authorList>
            <person name="Liu Q."/>
            <person name="Xin Y.-H."/>
        </authorList>
    </citation>
    <scope>NUCLEOTIDE SEQUENCE [LARGE SCALE GENOMIC DNA]</scope>
    <source>
        <strain evidence="1 2">KACC 18900</strain>
    </source>
</reference>
<dbReference type="Pfam" id="PF10982">
    <property type="entry name" value="DUF2789"/>
    <property type="match status" value="1"/>
</dbReference>
<dbReference type="InterPro" id="IPR021250">
    <property type="entry name" value="DUF2789"/>
</dbReference>
<dbReference type="InterPro" id="IPR038086">
    <property type="entry name" value="DUF2789_sf"/>
</dbReference>
<dbReference type="Proteomes" id="UP001385892">
    <property type="component" value="Unassembled WGS sequence"/>
</dbReference>
<organism evidence="1 2">
    <name type="scientific">Variovorax rhizosphaerae</name>
    <dbReference type="NCBI Taxonomy" id="1836200"/>
    <lineage>
        <taxon>Bacteria</taxon>
        <taxon>Pseudomonadati</taxon>
        <taxon>Pseudomonadota</taxon>
        <taxon>Betaproteobacteria</taxon>
        <taxon>Burkholderiales</taxon>
        <taxon>Comamonadaceae</taxon>
        <taxon>Variovorax</taxon>
    </lineage>
</organism>
<accession>A0ABU8WWB1</accession>
<gene>
    <name evidence="1" type="ORF">WKW82_34710</name>
</gene>
<dbReference type="Gene3D" id="1.10.10.1130">
    <property type="entry name" value="Uncharacterised protein PF10982, DUF2789"/>
    <property type="match status" value="1"/>
</dbReference>
<evidence type="ECO:0000313" key="1">
    <source>
        <dbReference type="EMBL" id="MEJ8851826.1"/>
    </source>
</evidence>
<protein>
    <submittedName>
        <fullName evidence="1">DUF2789 domain-containing protein</fullName>
    </submittedName>
</protein>
<evidence type="ECO:0000313" key="2">
    <source>
        <dbReference type="Proteomes" id="UP001385892"/>
    </source>
</evidence>
<dbReference type="EMBL" id="JBBKZT010000027">
    <property type="protein sequence ID" value="MEJ8851826.1"/>
    <property type="molecule type" value="Genomic_DNA"/>
</dbReference>
<comment type="caution">
    <text evidence="1">The sequence shown here is derived from an EMBL/GenBank/DDBJ whole genome shotgun (WGS) entry which is preliminary data.</text>
</comment>